<reference evidence="7 8" key="1">
    <citation type="submission" date="2024-04" db="EMBL/GenBank/DDBJ databases">
        <title>Genome sequencing and metabolic network reconstruction of aminoacids and betaine degradation by Anoxynatronum sibiricum.</title>
        <authorList>
            <person name="Detkova E.N."/>
            <person name="Boltjanskaja Y.V."/>
            <person name="Mardanov A.V."/>
            <person name="Kevbrin V."/>
        </authorList>
    </citation>
    <scope>NUCLEOTIDE SEQUENCE [LARGE SCALE GENOMIC DNA]</scope>
    <source>
        <strain evidence="7 8">Z-7981</strain>
    </source>
</reference>
<dbReference type="InterPro" id="IPR011054">
    <property type="entry name" value="Rudment_hybrid_motif"/>
</dbReference>
<dbReference type="Gene3D" id="3.40.50.20">
    <property type="match status" value="1"/>
</dbReference>
<dbReference type="PANTHER" id="PTHR11609">
    <property type="entry name" value="PURINE BIOSYNTHESIS PROTEIN 6/7, PUR6/7"/>
    <property type="match status" value="1"/>
</dbReference>
<feature type="binding site" evidence="4">
    <location>
        <position position="143"/>
    </location>
    <ligand>
        <name>ATP</name>
        <dbReference type="ChEBI" id="CHEBI:30616"/>
    </ligand>
</feature>
<dbReference type="InterPro" id="IPR040686">
    <property type="entry name" value="PurK_C"/>
</dbReference>
<dbReference type="InterPro" id="IPR016185">
    <property type="entry name" value="PreATP-grasp_dom_sf"/>
</dbReference>
<keyword evidence="1 4" id="KW-0547">Nucleotide-binding</keyword>
<dbReference type="EC" id="6.3.4.18" evidence="4 5"/>
<dbReference type="NCBIfam" id="TIGR01161">
    <property type="entry name" value="purK"/>
    <property type="match status" value="1"/>
</dbReference>
<dbReference type="Pfam" id="PF02222">
    <property type="entry name" value="ATP-grasp"/>
    <property type="match status" value="1"/>
</dbReference>
<dbReference type="SUPFAM" id="SSF56059">
    <property type="entry name" value="Glutathione synthetase ATP-binding domain-like"/>
    <property type="match status" value="1"/>
</dbReference>
<feature type="binding site" evidence="4">
    <location>
        <position position="188"/>
    </location>
    <ligand>
        <name>ATP</name>
        <dbReference type="ChEBI" id="CHEBI:30616"/>
    </ligand>
</feature>
<dbReference type="InterPro" id="IPR003135">
    <property type="entry name" value="ATP-grasp_carboxylate-amine"/>
</dbReference>
<keyword evidence="3 4" id="KW-0067">ATP-binding</keyword>
<dbReference type="Gene3D" id="3.30.1490.20">
    <property type="entry name" value="ATP-grasp fold, A domain"/>
    <property type="match status" value="1"/>
</dbReference>
<dbReference type="RefSeq" id="WP_343186931.1">
    <property type="nucleotide sequence ID" value="NZ_JBCITM010000019.1"/>
</dbReference>
<dbReference type="InterPro" id="IPR054350">
    <property type="entry name" value="PurT/PurK_preATP-grasp"/>
</dbReference>
<gene>
    <name evidence="4 5" type="primary">purK</name>
    <name evidence="7" type="ORF">AAIG11_14245</name>
</gene>
<keyword evidence="8" id="KW-1185">Reference proteome</keyword>
<comment type="caution">
    <text evidence="7">The sequence shown here is derived from an EMBL/GenBank/DDBJ whole genome shotgun (WGS) entry which is preliminary data.</text>
</comment>
<feature type="binding site" evidence="4">
    <location>
        <position position="103"/>
    </location>
    <ligand>
        <name>ATP</name>
        <dbReference type="ChEBI" id="CHEBI:30616"/>
    </ligand>
</feature>
<evidence type="ECO:0000256" key="1">
    <source>
        <dbReference type="ARBA" id="ARBA00022741"/>
    </source>
</evidence>
<dbReference type="GO" id="GO:0034028">
    <property type="term" value="F:5-(carboxyamino)imidazole ribonucleotide synthase activity"/>
    <property type="evidence" value="ECO:0007669"/>
    <property type="project" value="UniProtKB-EC"/>
</dbReference>
<evidence type="ECO:0000256" key="3">
    <source>
        <dbReference type="ARBA" id="ARBA00022840"/>
    </source>
</evidence>
<evidence type="ECO:0000256" key="2">
    <source>
        <dbReference type="ARBA" id="ARBA00022755"/>
    </source>
</evidence>
<comment type="catalytic activity">
    <reaction evidence="4 5">
        <text>5-amino-1-(5-phospho-beta-D-ribosyl)imidazole + hydrogencarbonate + ATP = 5-carboxyamino-1-(5-phospho-D-ribosyl)imidazole + ADP + phosphate + 2 H(+)</text>
        <dbReference type="Rhea" id="RHEA:19317"/>
        <dbReference type="ChEBI" id="CHEBI:15378"/>
        <dbReference type="ChEBI" id="CHEBI:17544"/>
        <dbReference type="ChEBI" id="CHEBI:30616"/>
        <dbReference type="ChEBI" id="CHEBI:43474"/>
        <dbReference type="ChEBI" id="CHEBI:58730"/>
        <dbReference type="ChEBI" id="CHEBI:137981"/>
        <dbReference type="ChEBI" id="CHEBI:456216"/>
        <dbReference type="EC" id="6.3.4.18"/>
    </reaction>
</comment>
<organism evidence="7 8">
    <name type="scientific">Anoxynatronum sibiricum</name>
    <dbReference type="NCBI Taxonomy" id="210623"/>
    <lineage>
        <taxon>Bacteria</taxon>
        <taxon>Bacillati</taxon>
        <taxon>Bacillota</taxon>
        <taxon>Clostridia</taxon>
        <taxon>Eubacteriales</taxon>
        <taxon>Clostridiaceae</taxon>
        <taxon>Anoxynatronum</taxon>
    </lineage>
</organism>
<proteinExistence type="inferred from homology"/>
<comment type="function">
    <text evidence="4">Catalyzes the ATP-dependent conversion of 5-aminoimidazole ribonucleotide (AIR) and HCO(3)(-) to N5-carboxyaminoimidazole ribonucleotide (N5-CAIR).</text>
</comment>
<dbReference type="Gene3D" id="3.30.470.20">
    <property type="entry name" value="ATP-grasp fold, B domain"/>
    <property type="match status" value="1"/>
</dbReference>
<evidence type="ECO:0000313" key="8">
    <source>
        <dbReference type="Proteomes" id="UP001407405"/>
    </source>
</evidence>
<dbReference type="HAMAP" id="MF_01928">
    <property type="entry name" value="PurK"/>
    <property type="match status" value="1"/>
</dbReference>
<comment type="pathway">
    <text evidence="4 5">Purine metabolism; IMP biosynthesis via de novo pathway; 5-amino-1-(5-phospho-D-ribosyl)imidazole-4-carboxylate from 5-amino-1-(5-phospho-D-ribosyl)imidazole (N5-CAIR route): step 1/2.</text>
</comment>
<feature type="binding site" evidence="4">
    <location>
        <begin position="265"/>
        <end position="266"/>
    </location>
    <ligand>
        <name>ATP</name>
        <dbReference type="ChEBI" id="CHEBI:30616"/>
    </ligand>
</feature>
<dbReference type="InterPro" id="IPR011761">
    <property type="entry name" value="ATP-grasp"/>
</dbReference>
<dbReference type="Pfam" id="PF17769">
    <property type="entry name" value="PurK_C"/>
    <property type="match status" value="1"/>
</dbReference>
<comment type="caution">
    <text evidence="4">Lacks conserved residue(s) required for the propagation of feature annotation.</text>
</comment>
<dbReference type="InterPro" id="IPR005875">
    <property type="entry name" value="PurK"/>
</dbReference>
<keyword evidence="4 5" id="KW-0436">Ligase</keyword>
<comment type="subunit">
    <text evidence="4 5">Homodimer.</text>
</comment>
<feature type="binding site" evidence="4">
    <location>
        <position position="211"/>
    </location>
    <ligand>
        <name>ATP</name>
        <dbReference type="ChEBI" id="CHEBI:30616"/>
    </ligand>
</feature>
<comment type="similarity">
    <text evidence="4 5">Belongs to the PurK/PurT family.</text>
</comment>
<dbReference type="Proteomes" id="UP001407405">
    <property type="component" value="Unassembled WGS sequence"/>
</dbReference>
<dbReference type="Pfam" id="PF22660">
    <property type="entry name" value="RS_preATP-grasp-like"/>
    <property type="match status" value="1"/>
</dbReference>
<evidence type="ECO:0000256" key="4">
    <source>
        <dbReference type="HAMAP-Rule" id="MF_01928"/>
    </source>
</evidence>
<dbReference type="SUPFAM" id="SSF51246">
    <property type="entry name" value="Rudiment single hybrid motif"/>
    <property type="match status" value="1"/>
</dbReference>
<sequence>MNQAEIGVVGGGQLGKMLLLEGHRAGLTFAVLDPAVDCPAGVMSHHAIQAAFTDEAALEALAAASRRLTYEFEHIDARTLMRLESSGCQVMPSPETLYMVQDKFRQKSFLASCRLPVPAFMKVIDEADARKAGEAFGYPFMLKSCTGGYDGKGNVMVNTPVDIRRAIILLEGGGAPLMAEKCIDFLMEISVLAARDEAGHLAIFPVGQNQHRDSILHRTLVPAPLPAKVLEEADQLARNTLKQLKGAGIFCIEMFVDRDSRLTINEIAPRTHNSGHHTIESCNISQFGQQLRALMGWSLLPPRLLRPAVMINLLGDPCHAGKPSLTGLKEALALGEVHLHLYGKTESRPGRKMGHVTVLADTLEEALLLADQVEALLRIEVMETASSTEIKKEEQ</sequence>
<dbReference type="PROSITE" id="PS50975">
    <property type="entry name" value="ATP_GRASP"/>
    <property type="match status" value="1"/>
</dbReference>
<keyword evidence="2 4" id="KW-0658">Purine biosynthesis</keyword>
<evidence type="ECO:0000313" key="7">
    <source>
        <dbReference type="EMBL" id="MEN1761644.1"/>
    </source>
</evidence>
<dbReference type="NCBIfam" id="NF004679">
    <property type="entry name" value="PRK06019.1-5"/>
    <property type="match status" value="1"/>
</dbReference>
<evidence type="ECO:0000259" key="6">
    <source>
        <dbReference type="PROSITE" id="PS50975"/>
    </source>
</evidence>
<accession>A0ABU9VZY3</accession>
<name>A0ABU9VZY3_9CLOT</name>
<dbReference type="SUPFAM" id="SSF52440">
    <property type="entry name" value="PreATP-grasp domain"/>
    <property type="match status" value="1"/>
</dbReference>
<dbReference type="PANTHER" id="PTHR11609:SF5">
    <property type="entry name" value="PHOSPHORIBOSYLAMINOIMIDAZOLE CARBOXYLASE"/>
    <property type="match status" value="1"/>
</dbReference>
<dbReference type="InterPro" id="IPR013815">
    <property type="entry name" value="ATP_grasp_subdomain_1"/>
</dbReference>
<dbReference type="EMBL" id="JBCITM010000019">
    <property type="protein sequence ID" value="MEN1761644.1"/>
    <property type="molecule type" value="Genomic_DNA"/>
</dbReference>
<evidence type="ECO:0000256" key="5">
    <source>
        <dbReference type="RuleBase" id="RU361200"/>
    </source>
</evidence>
<feature type="binding site" evidence="4">
    <location>
        <begin position="180"/>
        <end position="183"/>
    </location>
    <ligand>
        <name>ATP</name>
        <dbReference type="ChEBI" id="CHEBI:30616"/>
    </ligand>
</feature>
<protein>
    <recommendedName>
        <fullName evidence="4 5">N5-carboxyaminoimidazole ribonucleotide synthase</fullName>
        <shortName evidence="4 5">N5-CAIR synthase</shortName>
        <ecNumber evidence="4 5">6.3.4.18</ecNumber>
    </recommendedName>
    <alternativeName>
        <fullName evidence="4 5">5-(carboxyamino)imidazole ribonucleotide synthetase</fullName>
    </alternativeName>
</protein>
<feature type="domain" description="ATP-grasp" evidence="6">
    <location>
        <begin position="107"/>
        <end position="295"/>
    </location>
</feature>
<comment type="function">
    <text evidence="5">Catalyzes the ATP-dependent conversion of 5-aminoimidazole ribonucleotide (AIR) and HCO(3)- to N5-carboxyaminoimidazole ribonucleotide (N5-CAIR).</text>
</comment>